<reference evidence="6" key="1">
    <citation type="submission" date="2023-07" db="EMBL/GenBank/DDBJ databases">
        <title>draft genome sequence of fig (Ficus carica).</title>
        <authorList>
            <person name="Takahashi T."/>
            <person name="Nishimura K."/>
        </authorList>
    </citation>
    <scope>NUCLEOTIDE SEQUENCE</scope>
</reference>
<dbReference type="PANTHER" id="PTHR48449:SF1">
    <property type="entry name" value="DUF1985 DOMAIN-CONTAINING PROTEIN"/>
    <property type="match status" value="1"/>
</dbReference>
<accession>A0AA88CPW1</accession>
<keyword evidence="2" id="KW-0645">Protease</keyword>
<dbReference type="InterPro" id="IPR015410">
    <property type="entry name" value="DUF1985"/>
</dbReference>
<sequence>MSAKNTSLLRRSARLSSQLTTSSSADKKPVSEMETMVSDAGLKIKQGEMGVNDAEELISSLEAKLSKAEEGQYVRLVPDSQISRAKINTFVNITETLKKLRGWLSPRQYESLKTQPCIQQFMHLDTLGWSGQVFHNIVMRLTTHSAMGDALWFELGEDLVKFSINEFCLITGLNCVGSTHLPVVESRLMSRYFSDVRGVTREYLELQMSNSNFDDDDDAVKLSLLYIVFSIPLSNASSVKIDPNTVENRISSKRGPKKTSDKSRYSVAGFPQALLVWAYETSPVIASKFTTNYEHAQGRGPDYQAFANGRPVEFREWIKAGVLKRSPPGKRPPRYVAKHDTLSEPHDLGLMLVEKKSWYYELATSPVWLWDEHIDVAFYYLRKKSRQFTELKQRMVTTVDTFFTSKIRSLWRIHQSSPANFDWGSCESILKIMTGVKVQSGSSWFDVNTLLIPVHLADLKHWVLVKLELTSWTIEVYDSLQHESRHNARVREGLECLAVFIPMLAERINLFDVKKRDPPGIHPIPVTIMKDIPKQANGYDRIFKTVMTDATGENGMDAVCVFVNYNGQWDGTSSSYVGGEMKGILVPDNSTYVGLVELVRSVIGIRGPDKNIAMIYGVEPGLPLVRIQCDADVKFYIQLKKKDVHVLSKFPVTIDVLDESAAEAMPAEVGASNHIDVQRSRDGGQSDEAMQHVNDSNTIIPPPLQFPSPTVGLDLHNEYEIEKQDEVMHNDLCTANDDCNAGKMHDADDSHRSNEKNIAASIGGHSIVNNTRSENDKVSSSDSLSDGVIVADYTPVTMRINCIFENKKLLQYHLHHDAMSKHYQFKRFDDVHTCSIEIVQGHHRQAKSWMIGERVKVKYLDPTNTLYRPAEIMRDMQDEFGVSFNYLRAWRGKEAALNRLRGDDAESYKVNHVYPDAAFGICVQHLAANLKTRYKDFKGPLKTYFDGASRSYLLTSAS</sequence>
<keyword evidence="3" id="KW-0378">Hydrolase</keyword>
<dbReference type="PROSITE" id="PS50600">
    <property type="entry name" value="ULP_PROTEASE"/>
    <property type="match status" value="1"/>
</dbReference>
<feature type="domain" description="Ubiquitin-like protease family profile" evidence="5">
    <location>
        <begin position="351"/>
        <end position="552"/>
    </location>
</feature>
<dbReference type="AlphaFoldDB" id="A0AA88CPW1"/>
<evidence type="ECO:0000256" key="3">
    <source>
        <dbReference type="ARBA" id="ARBA00022801"/>
    </source>
</evidence>
<dbReference type="PANTHER" id="PTHR48449">
    <property type="entry name" value="DUF1985 DOMAIN-CONTAINING PROTEIN"/>
    <property type="match status" value="1"/>
</dbReference>
<dbReference type="InterPro" id="IPR003653">
    <property type="entry name" value="Peptidase_C48_C"/>
</dbReference>
<evidence type="ECO:0000256" key="4">
    <source>
        <dbReference type="SAM" id="MobiDB-lite"/>
    </source>
</evidence>
<dbReference type="SUPFAM" id="SSF54001">
    <property type="entry name" value="Cysteine proteinases"/>
    <property type="match status" value="1"/>
</dbReference>
<dbReference type="EMBL" id="BTGU01001548">
    <property type="protein sequence ID" value="GMN25196.1"/>
    <property type="molecule type" value="Genomic_DNA"/>
</dbReference>
<feature type="compositionally biased region" description="Low complexity" evidence="4">
    <location>
        <begin position="1"/>
        <end position="24"/>
    </location>
</feature>
<gene>
    <name evidence="6" type="ORF">TIFTF001_040676</name>
</gene>
<name>A0AA88CPW1_FICCA</name>
<evidence type="ECO:0000313" key="7">
    <source>
        <dbReference type="Proteomes" id="UP001187192"/>
    </source>
</evidence>
<organism evidence="6 7">
    <name type="scientific">Ficus carica</name>
    <name type="common">Common fig</name>
    <dbReference type="NCBI Taxonomy" id="3494"/>
    <lineage>
        <taxon>Eukaryota</taxon>
        <taxon>Viridiplantae</taxon>
        <taxon>Streptophyta</taxon>
        <taxon>Embryophyta</taxon>
        <taxon>Tracheophyta</taxon>
        <taxon>Spermatophyta</taxon>
        <taxon>Magnoliopsida</taxon>
        <taxon>eudicotyledons</taxon>
        <taxon>Gunneridae</taxon>
        <taxon>Pentapetalae</taxon>
        <taxon>rosids</taxon>
        <taxon>fabids</taxon>
        <taxon>Rosales</taxon>
        <taxon>Moraceae</taxon>
        <taxon>Ficeae</taxon>
        <taxon>Ficus</taxon>
    </lineage>
</organism>
<dbReference type="GO" id="GO:0008234">
    <property type="term" value="F:cysteine-type peptidase activity"/>
    <property type="evidence" value="ECO:0007669"/>
    <property type="project" value="InterPro"/>
</dbReference>
<keyword evidence="7" id="KW-1185">Reference proteome</keyword>
<comment type="caution">
    <text evidence="6">The sequence shown here is derived from an EMBL/GenBank/DDBJ whole genome shotgun (WGS) entry which is preliminary data.</text>
</comment>
<dbReference type="GO" id="GO:0006508">
    <property type="term" value="P:proteolysis"/>
    <property type="evidence" value="ECO:0007669"/>
    <property type="project" value="UniProtKB-KW"/>
</dbReference>
<protein>
    <recommendedName>
        <fullName evidence="5">Ubiquitin-like protease family profile domain-containing protein</fullName>
    </recommendedName>
</protein>
<evidence type="ECO:0000259" key="5">
    <source>
        <dbReference type="PROSITE" id="PS50600"/>
    </source>
</evidence>
<evidence type="ECO:0000313" key="6">
    <source>
        <dbReference type="EMBL" id="GMN25196.1"/>
    </source>
</evidence>
<dbReference type="Proteomes" id="UP001187192">
    <property type="component" value="Unassembled WGS sequence"/>
</dbReference>
<evidence type="ECO:0000256" key="2">
    <source>
        <dbReference type="ARBA" id="ARBA00022670"/>
    </source>
</evidence>
<evidence type="ECO:0000256" key="1">
    <source>
        <dbReference type="ARBA" id="ARBA00005234"/>
    </source>
</evidence>
<dbReference type="Pfam" id="PF02902">
    <property type="entry name" value="Peptidase_C48"/>
    <property type="match status" value="1"/>
</dbReference>
<feature type="region of interest" description="Disordered" evidence="4">
    <location>
        <begin position="1"/>
        <end position="31"/>
    </location>
</feature>
<proteinExistence type="inferred from homology"/>
<comment type="similarity">
    <text evidence="1">Belongs to the peptidase C48 family.</text>
</comment>
<dbReference type="Pfam" id="PF09331">
    <property type="entry name" value="DUF1985"/>
    <property type="match status" value="1"/>
</dbReference>
<dbReference type="InterPro" id="IPR038765">
    <property type="entry name" value="Papain-like_cys_pep_sf"/>
</dbReference>
<dbReference type="Gene3D" id="3.40.395.10">
    <property type="entry name" value="Adenoviral Proteinase, Chain A"/>
    <property type="match status" value="1"/>
</dbReference>